<feature type="chain" id="PRO_5020784798" evidence="1">
    <location>
        <begin position="17"/>
        <end position="110"/>
    </location>
</feature>
<feature type="signal peptide" evidence="1">
    <location>
        <begin position="1"/>
        <end position="16"/>
    </location>
</feature>
<reference evidence="2" key="2">
    <citation type="submission" date="2019-05" db="EMBL/GenBank/DDBJ databases">
        <title>Unravelling the molecular evolution of spider venoms.</title>
        <authorList>
            <person name="Pineda S."/>
        </authorList>
    </citation>
    <scope>NUCLEOTIDE SEQUENCE</scope>
</reference>
<keyword evidence="1" id="KW-0732">Signal</keyword>
<sequence length="110" mass="11969">MKALLLLAGIILGVSAFERDSSEVEESLDAAAAERSPDQARSCKNKGEPCNEDCDCCGRFNTCGCHLGFSCRCEMGHIPTCLKKETCANPAARHPEGNICFPKKSPRYEK</sequence>
<organism evidence="2">
    <name type="scientific">Heteropoda jugulans</name>
    <dbReference type="NCBI Taxonomy" id="1358901"/>
    <lineage>
        <taxon>Eukaryota</taxon>
        <taxon>Metazoa</taxon>
        <taxon>Ecdysozoa</taxon>
        <taxon>Arthropoda</taxon>
        <taxon>Chelicerata</taxon>
        <taxon>Arachnida</taxon>
        <taxon>Araneae</taxon>
        <taxon>Araneomorphae</taxon>
        <taxon>Entelegynae</taxon>
        <taxon>Dionycha</taxon>
        <taxon>Sparassidae</taxon>
        <taxon>Heteropoda</taxon>
    </lineage>
</organism>
<dbReference type="AlphaFoldDB" id="A0A4Q8K8T7"/>
<evidence type="ECO:0000256" key="1">
    <source>
        <dbReference type="SAM" id="SignalP"/>
    </source>
</evidence>
<reference evidence="2" key="1">
    <citation type="submission" date="2017-05" db="EMBL/GenBank/DDBJ databases">
        <authorList>
            <person name="QRISCLOUD D."/>
        </authorList>
    </citation>
    <scope>NUCLEOTIDE SEQUENCE</scope>
</reference>
<evidence type="ECO:0000313" key="2">
    <source>
        <dbReference type="EMBL" id="SNX36046.1"/>
    </source>
</evidence>
<protein>
    <submittedName>
        <fullName evidence="2">U64-Sparatoxin-Hju1b_1</fullName>
    </submittedName>
</protein>
<name>A0A4Q8K8T7_9ARAC</name>
<accession>A0A4Q8K8T7</accession>
<dbReference type="EMBL" id="HAHI01000375">
    <property type="protein sequence ID" value="SNX36046.1"/>
    <property type="molecule type" value="Transcribed_RNA"/>
</dbReference>
<proteinExistence type="predicted"/>